<dbReference type="GO" id="GO:0005506">
    <property type="term" value="F:iron ion binding"/>
    <property type="evidence" value="ECO:0007669"/>
    <property type="project" value="InterPro"/>
</dbReference>
<evidence type="ECO:0000256" key="7">
    <source>
        <dbReference type="ARBA" id="ARBA00023004"/>
    </source>
</evidence>
<dbReference type="OrthoDB" id="2789670at2759"/>
<name>A0A5M3N3G8_CONPW</name>
<dbReference type="Gene3D" id="1.10.630.10">
    <property type="entry name" value="Cytochrome P450"/>
    <property type="match status" value="1"/>
</dbReference>
<feature type="binding site" description="axial binding residue" evidence="9">
    <location>
        <position position="190"/>
    </location>
    <ligand>
        <name>heme</name>
        <dbReference type="ChEBI" id="CHEBI:30413"/>
    </ligand>
    <ligandPart>
        <name>Fe</name>
        <dbReference type="ChEBI" id="CHEBI:18248"/>
    </ligandPart>
</feature>
<evidence type="ECO:0000256" key="1">
    <source>
        <dbReference type="ARBA" id="ARBA00001971"/>
    </source>
</evidence>
<keyword evidence="7 9" id="KW-0408">Iron</keyword>
<gene>
    <name evidence="10" type="ORF">CONPUDRAFT_160827</name>
</gene>
<evidence type="ECO:0000256" key="3">
    <source>
        <dbReference type="ARBA" id="ARBA00010617"/>
    </source>
</evidence>
<dbReference type="RefSeq" id="XP_007762894.1">
    <property type="nucleotide sequence ID" value="XM_007764704.1"/>
</dbReference>
<comment type="cofactor">
    <cofactor evidence="1 9">
        <name>heme</name>
        <dbReference type="ChEBI" id="CHEBI:30413"/>
    </cofactor>
</comment>
<dbReference type="SUPFAM" id="SSF48264">
    <property type="entry name" value="Cytochrome P450"/>
    <property type="match status" value="1"/>
</dbReference>
<dbReference type="GO" id="GO:0020037">
    <property type="term" value="F:heme binding"/>
    <property type="evidence" value="ECO:0007669"/>
    <property type="project" value="InterPro"/>
</dbReference>
<dbReference type="AlphaFoldDB" id="A0A5M3N3G8"/>
<protein>
    <submittedName>
        <fullName evidence="10">Cytochrome P450</fullName>
    </submittedName>
</protein>
<keyword evidence="4 9" id="KW-0349">Heme</keyword>
<keyword evidence="6" id="KW-0560">Oxidoreductase</keyword>
<evidence type="ECO:0000256" key="4">
    <source>
        <dbReference type="ARBA" id="ARBA00022617"/>
    </source>
</evidence>
<dbReference type="GO" id="GO:0016705">
    <property type="term" value="F:oxidoreductase activity, acting on paired donors, with incorporation or reduction of molecular oxygen"/>
    <property type="evidence" value="ECO:0007669"/>
    <property type="project" value="InterPro"/>
</dbReference>
<evidence type="ECO:0000256" key="2">
    <source>
        <dbReference type="ARBA" id="ARBA00005179"/>
    </source>
</evidence>
<dbReference type="KEGG" id="cput:CONPUDRAFT_160827"/>
<dbReference type="GeneID" id="19204421"/>
<dbReference type="GO" id="GO:0004497">
    <property type="term" value="F:monooxygenase activity"/>
    <property type="evidence" value="ECO:0007669"/>
    <property type="project" value="UniProtKB-KW"/>
</dbReference>
<sequence>MLEWQKLEQDLAYGQLNKVRQQMDDGTAGPSFTRYVLENRDVHELGPDNMAYLALGLFGAGSDTTAIALTHAIMLAAAFPDAQARLHAEIDAVVGGERAPMFDDHDSLNELWAWTQEVLRFRPVVPGDIVYKNYVIPTGTVLLGTHWAISRDPDAFPTPDTFDPQRWLDADGQPRKDMRYFTYGFGRRVCPGQHVANRSIYINLTLILWAFKVVPVLGKDFDLNSWEDGFTSRLPPFSVTFEYRRDEDTIRRALDAFKDESA</sequence>
<comment type="caution">
    <text evidence="10">The sequence shown here is derived from an EMBL/GenBank/DDBJ whole genome shotgun (WGS) entry which is preliminary data.</text>
</comment>
<evidence type="ECO:0000256" key="9">
    <source>
        <dbReference type="PIRSR" id="PIRSR602401-1"/>
    </source>
</evidence>
<evidence type="ECO:0000256" key="5">
    <source>
        <dbReference type="ARBA" id="ARBA00022723"/>
    </source>
</evidence>
<proteinExistence type="inferred from homology"/>
<dbReference type="InterPro" id="IPR002401">
    <property type="entry name" value="Cyt_P450_E_grp-I"/>
</dbReference>
<keyword evidence="11" id="KW-1185">Reference proteome</keyword>
<evidence type="ECO:0000256" key="8">
    <source>
        <dbReference type="ARBA" id="ARBA00023033"/>
    </source>
</evidence>
<reference evidence="11" key="1">
    <citation type="journal article" date="2012" name="Science">
        <title>The Paleozoic origin of enzymatic lignin decomposition reconstructed from 31 fungal genomes.</title>
        <authorList>
            <person name="Floudas D."/>
            <person name="Binder M."/>
            <person name="Riley R."/>
            <person name="Barry K."/>
            <person name="Blanchette R.A."/>
            <person name="Henrissat B."/>
            <person name="Martinez A.T."/>
            <person name="Otillar R."/>
            <person name="Spatafora J.W."/>
            <person name="Yadav J.S."/>
            <person name="Aerts A."/>
            <person name="Benoit I."/>
            <person name="Boyd A."/>
            <person name="Carlson A."/>
            <person name="Copeland A."/>
            <person name="Coutinho P.M."/>
            <person name="de Vries R.P."/>
            <person name="Ferreira P."/>
            <person name="Findley K."/>
            <person name="Foster B."/>
            <person name="Gaskell J."/>
            <person name="Glotzer D."/>
            <person name="Gorecki P."/>
            <person name="Heitman J."/>
            <person name="Hesse C."/>
            <person name="Hori C."/>
            <person name="Igarashi K."/>
            <person name="Jurgens J.A."/>
            <person name="Kallen N."/>
            <person name="Kersten P."/>
            <person name="Kohler A."/>
            <person name="Kuees U."/>
            <person name="Kumar T.K.A."/>
            <person name="Kuo A."/>
            <person name="LaButti K."/>
            <person name="Larrondo L.F."/>
            <person name="Lindquist E."/>
            <person name="Ling A."/>
            <person name="Lombard V."/>
            <person name="Lucas S."/>
            <person name="Lundell T."/>
            <person name="Martin R."/>
            <person name="McLaughlin D.J."/>
            <person name="Morgenstern I."/>
            <person name="Morin E."/>
            <person name="Murat C."/>
            <person name="Nagy L.G."/>
            <person name="Nolan M."/>
            <person name="Ohm R.A."/>
            <person name="Patyshakuliyeva A."/>
            <person name="Rokas A."/>
            <person name="Ruiz-Duenas F.J."/>
            <person name="Sabat G."/>
            <person name="Salamov A."/>
            <person name="Samejima M."/>
            <person name="Schmutz J."/>
            <person name="Slot J.C."/>
            <person name="St John F."/>
            <person name="Stenlid J."/>
            <person name="Sun H."/>
            <person name="Sun S."/>
            <person name="Syed K."/>
            <person name="Tsang A."/>
            <person name="Wiebenga A."/>
            <person name="Young D."/>
            <person name="Pisabarro A."/>
            <person name="Eastwood D.C."/>
            <person name="Martin F."/>
            <person name="Cullen D."/>
            <person name="Grigoriev I.V."/>
            <person name="Hibbett D.S."/>
        </authorList>
    </citation>
    <scope>NUCLEOTIDE SEQUENCE [LARGE SCALE GENOMIC DNA]</scope>
    <source>
        <strain evidence="11">RWD-64-598 SS2</strain>
    </source>
</reference>
<dbReference type="Pfam" id="PF00067">
    <property type="entry name" value="p450"/>
    <property type="match status" value="1"/>
</dbReference>
<dbReference type="Proteomes" id="UP000053558">
    <property type="component" value="Unassembled WGS sequence"/>
</dbReference>
<dbReference type="InterPro" id="IPR036396">
    <property type="entry name" value="Cyt_P450_sf"/>
</dbReference>
<dbReference type="InterPro" id="IPR001128">
    <property type="entry name" value="Cyt_P450"/>
</dbReference>
<keyword evidence="8" id="KW-0503">Monooxygenase</keyword>
<accession>A0A5M3N3G8</accession>
<organism evidence="10 11">
    <name type="scientific">Coniophora puteana (strain RWD-64-598)</name>
    <name type="common">Brown rot fungus</name>
    <dbReference type="NCBI Taxonomy" id="741705"/>
    <lineage>
        <taxon>Eukaryota</taxon>
        <taxon>Fungi</taxon>
        <taxon>Dikarya</taxon>
        <taxon>Basidiomycota</taxon>
        <taxon>Agaricomycotina</taxon>
        <taxon>Agaricomycetes</taxon>
        <taxon>Agaricomycetidae</taxon>
        <taxon>Boletales</taxon>
        <taxon>Coniophorineae</taxon>
        <taxon>Coniophoraceae</taxon>
        <taxon>Coniophora</taxon>
    </lineage>
</organism>
<dbReference type="InterPro" id="IPR050364">
    <property type="entry name" value="Cytochrome_P450_fung"/>
</dbReference>
<dbReference type="PRINTS" id="PR00463">
    <property type="entry name" value="EP450I"/>
</dbReference>
<keyword evidence="5 9" id="KW-0479">Metal-binding</keyword>
<dbReference type="OMA" id="LTHAIML"/>
<evidence type="ECO:0000313" key="11">
    <source>
        <dbReference type="Proteomes" id="UP000053558"/>
    </source>
</evidence>
<evidence type="ECO:0000313" key="10">
    <source>
        <dbReference type="EMBL" id="EIW85903.1"/>
    </source>
</evidence>
<comment type="pathway">
    <text evidence="2">Secondary metabolite biosynthesis.</text>
</comment>
<comment type="similarity">
    <text evidence="3">Belongs to the cytochrome P450 family.</text>
</comment>
<evidence type="ECO:0000256" key="6">
    <source>
        <dbReference type="ARBA" id="ARBA00023002"/>
    </source>
</evidence>
<dbReference type="PRINTS" id="PR00385">
    <property type="entry name" value="P450"/>
</dbReference>
<dbReference type="PANTHER" id="PTHR46300">
    <property type="entry name" value="P450, PUTATIVE (EUROFUNG)-RELATED-RELATED"/>
    <property type="match status" value="1"/>
</dbReference>
<dbReference type="EMBL" id="JH711573">
    <property type="protein sequence ID" value="EIW85903.1"/>
    <property type="molecule type" value="Genomic_DNA"/>
</dbReference>